<dbReference type="EMBL" id="FMAF01000005">
    <property type="protein sequence ID" value="SCB27221.1"/>
    <property type="molecule type" value="Genomic_DNA"/>
</dbReference>
<reference evidence="2 3" key="1">
    <citation type="submission" date="2016-08" db="EMBL/GenBank/DDBJ databases">
        <authorList>
            <person name="Seilhamer J.J."/>
        </authorList>
    </citation>
    <scope>NUCLEOTIDE SEQUENCE [LARGE SCALE GENOMIC DNA]</scope>
    <source>
        <strain evidence="2 3">P1-7</strain>
    </source>
</reference>
<dbReference type="AlphaFoldDB" id="A0A1C3VHK3"/>
<organism evidence="2 3">
    <name type="scientific">Rhizobium lusitanum</name>
    <dbReference type="NCBI Taxonomy" id="293958"/>
    <lineage>
        <taxon>Bacteria</taxon>
        <taxon>Pseudomonadati</taxon>
        <taxon>Pseudomonadota</taxon>
        <taxon>Alphaproteobacteria</taxon>
        <taxon>Hyphomicrobiales</taxon>
        <taxon>Rhizobiaceae</taxon>
        <taxon>Rhizobium/Agrobacterium group</taxon>
        <taxon>Rhizobium</taxon>
    </lineage>
</organism>
<dbReference type="InterPro" id="IPR007214">
    <property type="entry name" value="YbaK/aa-tRNA-synth-assoc-dom"/>
</dbReference>
<dbReference type="GO" id="GO:0002161">
    <property type="term" value="F:aminoacyl-tRNA deacylase activity"/>
    <property type="evidence" value="ECO:0007669"/>
    <property type="project" value="InterPro"/>
</dbReference>
<dbReference type="Proteomes" id="UP000199205">
    <property type="component" value="Unassembled WGS sequence"/>
</dbReference>
<dbReference type="CDD" id="cd04333">
    <property type="entry name" value="ProX_deacylase"/>
    <property type="match status" value="1"/>
</dbReference>
<dbReference type="Gene3D" id="3.90.960.10">
    <property type="entry name" value="YbaK/aminoacyl-tRNA synthetase-associated domain"/>
    <property type="match status" value="1"/>
</dbReference>
<feature type="domain" description="YbaK/aminoacyl-tRNA synthetase-associated" evidence="1">
    <location>
        <begin position="32"/>
        <end position="148"/>
    </location>
</feature>
<dbReference type="Pfam" id="PF04073">
    <property type="entry name" value="tRNA_edit"/>
    <property type="match status" value="1"/>
</dbReference>
<evidence type="ECO:0000313" key="2">
    <source>
        <dbReference type="EMBL" id="SCB27221.1"/>
    </source>
</evidence>
<dbReference type="PANTHER" id="PTHR30411">
    <property type="entry name" value="CYTOPLASMIC PROTEIN"/>
    <property type="match status" value="1"/>
</dbReference>
<evidence type="ECO:0000259" key="1">
    <source>
        <dbReference type="Pfam" id="PF04073"/>
    </source>
</evidence>
<dbReference type="PANTHER" id="PTHR30411:SF1">
    <property type="entry name" value="CYTOPLASMIC PROTEIN"/>
    <property type="match status" value="1"/>
</dbReference>
<dbReference type="SUPFAM" id="SSF55826">
    <property type="entry name" value="YbaK/ProRS associated domain"/>
    <property type="match status" value="1"/>
</dbReference>
<name>A0A1C3VHK3_9HYPH</name>
<proteinExistence type="predicted"/>
<protein>
    <submittedName>
        <fullName evidence="2">Cys-tRNA(Pro) deacylase, prolyl-tRNA editing enzyme YbaK/EbsC</fullName>
    </submittedName>
</protein>
<accession>A0A1C3VHK3</accession>
<dbReference type="OrthoDB" id="9798760at2"/>
<sequence length="163" mass="17445">MSEDSRKLSSLERVELAARNLGLDISIKRMDQPTRTAEEAAKAAGCAVGQIVKSLVFVNADTHGLTLLLVSGAHNADTAYIAATYGIRLKRADIDRVRDETGFAIGGVAPIGHLVELPVFVDESLLAYDQVWCAAGRPDSIFACNPKLLAEKIAAKVIRIKAS</sequence>
<gene>
    <name evidence="2" type="ORF">GA0061101_105291</name>
</gene>
<evidence type="ECO:0000313" key="3">
    <source>
        <dbReference type="Proteomes" id="UP000199205"/>
    </source>
</evidence>
<dbReference type="InterPro" id="IPR036754">
    <property type="entry name" value="YbaK/aa-tRNA-synt-asso_dom_sf"/>
</dbReference>
<dbReference type="RefSeq" id="WP_047556756.1">
    <property type="nucleotide sequence ID" value="NZ_FMAF01000005.1"/>
</dbReference>